<dbReference type="EnsemblBacteria" id="AAM06809">
    <property type="protein sequence ID" value="AAM06809"/>
    <property type="gene ID" value="MA_3442"/>
</dbReference>
<keyword evidence="4" id="KW-1185">Reference proteome</keyword>
<reference evidence="3 4" key="1">
    <citation type="journal article" date="2002" name="Genome Res.">
        <title>The genome of Methanosarcina acetivorans reveals extensive metabolic and physiological diversity.</title>
        <authorList>
            <person name="Galagan J.E."/>
            <person name="Nusbaum C."/>
            <person name="Roy A."/>
            <person name="Endrizzi M.G."/>
            <person name="Macdonald P."/>
            <person name="FitzHugh W."/>
            <person name="Calvo S."/>
            <person name="Engels R."/>
            <person name="Smirnov S."/>
            <person name="Atnoor D."/>
            <person name="Brown A."/>
            <person name="Allen N."/>
            <person name="Naylor J."/>
            <person name="Stange-Thomann N."/>
            <person name="DeArellano K."/>
            <person name="Johnson R."/>
            <person name="Linton L."/>
            <person name="McEwan P."/>
            <person name="McKernan K."/>
            <person name="Talamas J."/>
            <person name="Tirrell A."/>
            <person name="Ye W."/>
            <person name="Zimmer A."/>
            <person name="Barber R.D."/>
            <person name="Cann I."/>
            <person name="Graham D.E."/>
            <person name="Grahame D.A."/>
            <person name="Guss A."/>
            <person name="Hedderich R."/>
            <person name="Ingram-Smith C."/>
            <person name="Kuettner C.H."/>
            <person name="Krzycki J.A."/>
            <person name="Leigh J.A."/>
            <person name="Li W."/>
            <person name="Liu J."/>
            <person name="Mukhopadhyay B."/>
            <person name="Reeve J.N."/>
            <person name="Smith K."/>
            <person name="Springer T.A."/>
            <person name="Umayam L.A."/>
            <person name="White O."/>
            <person name="White R.H."/>
            <person name="de Macario E.C."/>
            <person name="Ferry J.G."/>
            <person name="Jarrell K.F."/>
            <person name="Jing H."/>
            <person name="Macario A.J.L."/>
            <person name="Paulsen I."/>
            <person name="Pritchett M."/>
            <person name="Sowers K.R."/>
            <person name="Swanson R.V."/>
            <person name="Zinder S.H."/>
            <person name="Lander E."/>
            <person name="Metcalf W.W."/>
            <person name="Birren B."/>
        </authorList>
    </citation>
    <scope>NUCLEOTIDE SEQUENCE [LARGE SCALE GENOMIC DNA]</scope>
    <source>
        <strain evidence="4">ATCC 35395 / DSM 2834 / JCM 12185 / C2A</strain>
    </source>
</reference>
<dbReference type="SUPFAM" id="SSF51161">
    <property type="entry name" value="Trimeric LpxA-like enzymes"/>
    <property type="match status" value="1"/>
</dbReference>
<sequence>MRNQQYETSSCTNNYLGWGISITIKSKRDYDLYIEADRLALGKNYKRPKLIGDEIWKFQRLLRKTEYYNNCQKSLIHKLYSKYIFFRFHRMSIHLGYSIPINVFGPGLCIAHRGTIVVNKDARIGENCRIHACTNIGSGRTGSGRDSILLAPKIGNCVYIGPGVKIFGNVEIADNIAIGANSVVNKSFYEKGISIAGVPAKKINNKGSDGMIITATKMISAPALHEAVERPL</sequence>
<dbReference type="CDD" id="cd03354">
    <property type="entry name" value="LbH_SAT"/>
    <property type="match status" value="1"/>
</dbReference>
<dbReference type="PhylomeDB" id="Q8TKG5"/>
<dbReference type="InParanoid" id="Q8TKG5"/>
<accession>Q8TKG5</accession>
<evidence type="ECO:0000313" key="3">
    <source>
        <dbReference type="EMBL" id="AAM06809.1"/>
    </source>
</evidence>
<protein>
    <submittedName>
        <fullName evidence="3">Serine O-acetyltransferase</fullName>
    </submittedName>
</protein>
<dbReference type="GO" id="GO:0009001">
    <property type="term" value="F:serine O-acetyltransferase activity"/>
    <property type="evidence" value="ECO:0000318"/>
    <property type="project" value="GO_Central"/>
</dbReference>
<name>Q8TKG5_METAC</name>
<keyword evidence="2" id="KW-0012">Acyltransferase</keyword>
<dbReference type="EMBL" id="AE010299">
    <property type="protein sequence ID" value="AAM06809.1"/>
    <property type="molecule type" value="Genomic_DNA"/>
</dbReference>
<dbReference type="Proteomes" id="UP000002487">
    <property type="component" value="Chromosome"/>
</dbReference>
<keyword evidence="1" id="KW-0808">Transferase</keyword>
<dbReference type="STRING" id="188937.MA_3442"/>
<evidence type="ECO:0000256" key="2">
    <source>
        <dbReference type="ARBA" id="ARBA00023315"/>
    </source>
</evidence>
<proteinExistence type="predicted"/>
<dbReference type="GO" id="GO:0005829">
    <property type="term" value="C:cytosol"/>
    <property type="evidence" value="ECO:0000318"/>
    <property type="project" value="GO_Central"/>
</dbReference>
<gene>
    <name evidence="3" type="primary">cysE</name>
    <name evidence="3" type="ordered locus">MA_3442</name>
</gene>
<dbReference type="InterPro" id="IPR045304">
    <property type="entry name" value="LbH_SAT"/>
</dbReference>
<dbReference type="PANTHER" id="PTHR42811">
    <property type="entry name" value="SERINE ACETYLTRANSFERASE"/>
    <property type="match status" value="1"/>
</dbReference>
<dbReference type="FunFam" id="2.160.10.10:FF:000056">
    <property type="entry name" value="Serine O-acetyltransferase"/>
    <property type="match status" value="1"/>
</dbReference>
<dbReference type="HOGENOM" id="CLU_051638_11_0_2"/>
<dbReference type="Gene3D" id="2.160.10.10">
    <property type="entry name" value="Hexapeptide repeat proteins"/>
    <property type="match status" value="1"/>
</dbReference>
<dbReference type="KEGG" id="mac:MA_3442"/>
<dbReference type="InterPro" id="IPR011004">
    <property type="entry name" value="Trimer_LpxA-like_sf"/>
</dbReference>
<organism evidence="3 4">
    <name type="scientific">Methanosarcina acetivorans (strain ATCC 35395 / DSM 2834 / JCM 12185 / C2A)</name>
    <dbReference type="NCBI Taxonomy" id="188937"/>
    <lineage>
        <taxon>Archaea</taxon>
        <taxon>Methanobacteriati</taxon>
        <taxon>Methanobacteriota</taxon>
        <taxon>Stenosarchaea group</taxon>
        <taxon>Methanomicrobia</taxon>
        <taxon>Methanosarcinales</taxon>
        <taxon>Methanosarcinaceae</taxon>
        <taxon>Methanosarcina</taxon>
    </lineage>
</organism>
<evidence type="ECO:0000313" key="4">
    <source>
        <dbReference type="Proteomes" id="UP000002487"/>
    </source>
</evidence>
<dbReference type="AlphaFoldDB" id="Q8TKG5"/>
<evidence type="ECO:0000256" key="1">
    <source>
        <dbReference type="ARBA" id="ARBA00022679"/>
    </source>
</evidence>